<evidence type="ECO:0000256" key="2">
    <source>
        <dbReference type="ARBA" id="ARBA00006285"/>
    </source>
</evidence>
<dbReference type="PANTHER" id="PTHR22600">
    <property type="entry name" value="BETA-HEXOSAMINIDASE"/>
    <property type="match status" value="1"/>
</dbReference>
<reference evidence="6 7" key="2">
    <citation type="submission" date="2018-11" db="EMBL/GenBank/DDBJ databases">
        <authorList>
            <consortium name="Pathogen Informatics"/>
        </authorList>
    </citation>
    <scope>NUCLEOTIDE SEQUENCE [LARGE SCALE GENOMIC DNA]</scope>
    <source>
        <strain evidence="6 7">Egypt</strain>
    </source>
</reference>
<dbReference type="EMBL" id="UZAN01062825">
    <property type="protein sequence ID" value="VDP93336.1"/>
    <property type="molecule type" value="Genomic_DNA"/>
</dbReference>
<comment type="similarity">
    <text evidence="2">Belongs to the glycosyl hydrolase 20 family.</text>
</comment>
<dbReference type="Proteomes" id="UP000272942">
    <property type="component" value="Unassembled WGS sequence"/>
</dbReference>
<comment type="catalytic activity">
    <reaction evidence="1">
        <text>Hydrolysis of terminal non-reducing N-acetyl-D-hexosamine residues in N-acetyl-beta-D-hexosaminides.</text>
        <dbReference type="EC" id="3.2.1.52"/>
    </reaction>
</comment>
<feature type="domain" description="Glycoside hydrolase family 20 catalytic" evidence="5">
    <location>
        <begin position="2"/>
        <end position="80"/>
    </location>
</feature>
<dbReference type="OrthoDB" id="428480at2759"/>
<name>A0A183BA29_9TREM</name>
<dbReference type="InterPro" id="IPR025705">
    <property type="entry name" value="Beta_hexosaminidase_sua/sub"/>
</dbReference>
<keyword evidence="7" id="KW-1185">Reference proteome</keyword>
<keyword evidence="4" id="KW-0378">Hydrolase</keyword>
<evidence type="ECO:0000256" key="3">
    <source>
        <dbReference type="ARBA" id="ARBA00012663"/>
    </source>
</evidence>
<accession>A0A183BA29</accession>
<evidence type="ECO:0000313" key="8">
    <source>
        <dbReference type="WBParaSite" id="ECPE_0001610501-mRNA-1"/>
    </source>
</evidence>
<dbReference type="PRINTS" id="PR00738">
    <property type="entry name" value="GLHYDRLASE20"/>
</dbReference>
<sequence length="108" mass="12803">MEGIRNFLDAMAMVKMNVLHWHIVDDESFPYQSMTWPLLSIHGAYDPNVYVYTQKKVHEVVQYARSRGIRVMPEFDTPGQFVFECITQMRLCINSRFDLYIRSSRFTS</sequence>
<dbReference type="PANTHER" id="PTHR22600:SF21">
    <property type="entry name" value="BETA-HEXOSAMINIDASE A"/>
    <property type="match status" value="1"/>
</dbReference>
<dbReference type="SUPFAM" id="SSF51445">
    <property type="entry name" value="(Trans)glycosidases"/>
    <property type="match status" value="1"/>
</dbReference>
<dbReference type="EC" id="3.2.1.52" evidence="3"/>
<dbReference type="Pfam" id="PF00728">
    <property type="entry name" value="Glyco_hydro_20"/>
    <property type="match status" value="1"/>
</dbReference>
<dbReference type="InterPro" id="IPR015883">
    <property type="entry name" value="Glyco_hydro_20_cat"/>
</dbReference>
<dbReference type="AlphaFoldDB" id="A0A183BA29"/>
<proteinExistence type="inferred from homology"/>
<evidence type="ECO:0000256" key="4">
    <source>
        <dbReference type="ARBA" id="ARBA00022801"/>
    </source>
</evidence>
<dbReference type="WBParaSite" id="ECPE_0001610501-mRNA-1">
    <property type="protein sequence ID" value="ECPE_0001610501-mRNA-1"/>
    <property type="gene ID" value="ECPE_0001610501"/>
</dbReference>
<dbReference type="GO" id="GO:0030203">
    <property type="term" value="P:glycosaminoglycan metabolic process"/>
    <property type="evidence" value="ECO:0007669"/>
    <property type="project" value="TreeGrafter"/>
</dbReference>
<dbReference type="Gene3D" id="3.20.20.80">
    <property type="entry name" value="Glycosidases"/>
    <property type="match status" value="1"/>
</dbReference>
<organism evidence="8">
    <name type="scientific">Echinostoma caproni</name>
    <dbReference type="NCBI Taxonomy" id="27848"/>
    <lineage>
        <taxon>Eukaryota</taxon>
        <taxon>Metazoa</taxon>
        <taxon>Spiralia</taxon>
        <taxon>Lophotrochozoa</taxon>
        <taxon>Platyhelminthes</taxon>
        <taxon>Trematoda</taxon>
        <taxon>Digenea</taxon>
        <taxon>Plagiorchiida</taxon>
        <taxon>Echinostomata</taxon>
        <taxon>Echinostomatoidea</taxon>
        <taxon>Echinostomatidae</taxon>
        <taxon>Echinostoma</taxon>
    </lineage>
</organism>
<reference evidence="8" key="1">
    <citation type="submission" date="2016-06" db="UniProtKB">
        <authorList>
            <consortium name="WormBaseParasite"/>
        </authorList>
    </citation>
    <scope>IDENTIFICATION</scope>
</reference>
<dbReference type="GO" id="GO:0016020">
    <property type="term" value="C:membrane"/>
    <property type="evidence" value="ECO:0007669"/>
    <property type="project" value="TreeGrafter"/>
</dbReference>
<dbReference type="GO" id="GO:0005764">
    <property type="term" value="C:lysosome"/>
    <property type="evidence" value="ECO:0007669"/>
    <property type="project" value="TreeGrafter"/>
</dbReference>
<evidence type="ECO:0000256" key="1">
    <source>
        <dbReference type="ARBA" id="ARBA00001231"/>
    </source>
</evidence>
<protein>
    <recommendedName>
        <fullName evidence="3">beta-N-acetylhexosaminidase</fullName>
        <ecNumber evidence="3">3.2.1.52</ecNumber>
    </recommendedName>
</protein>
<evidence type="ECO:0000313" key="6">
    <source>
        <dbReference type="EMBL" id="VDP93336.1"/>
    </source>
</evidence>
<dbReference type="GO" id="GO:0006689">
    <property type="term" value="P:ganglioside catabolic process"/>
    <property type="evidence" value="ECO:0007669"/>
    <property type="project" value="TreeGrafter"/>
</dbReference>
<evidence type="ECO:0000313" key="7">
    <source>
        <dbReference type="Proteomes" id="UP000272942"/>
    </source>
</evidence>
<evidence type="ECO:0000259" key="5">
    <source>
        <dbReference type="Pfam" id="PF00728"/>
    </source>
</evidence>
<gene>
    <name evidence="6" type="ORF">ECPE_LOCUS16064</name>
</gene>
<dbReference type="GO" id="GO:0004563">
    <property type="term" value="F:beta-N-acetylhexosaminidase activity"/>
    <property type="evidence" value="ECO:0007669"/>
    <property type="project" value="UniProtKB-EC"/>
</dbReference>
<dbReference type="InterPro" id="IPR017853">
    <property type="entry name" value="GH"/>
</dbReference>
<dbReference type="GO" id="GO:0005975">
    <property type="term" value="P:carbohydrate metabolic process"/>
    <property type="evidence" value="ECO:0007669"/>
    <property type="project" value="InterPro"/>
</dbReference>